<evidence type="ECO:0000256" key="1">
    <source>
        <dbReference type="SAM" id="MobiDB-lite"/>
    </source>
</evidence>
<evidence type="ECO:0000313" key="3">
    <source>
        <dbReference type="EMBL" id="SDL74530.1"/>
    </source>
</evidence>
<dbReference type="EMBL" id="FNHI01000001">
    <property type="protein sequence ID" value="SDL74530.1"/>
    <property type="molecule type" value="Genomic_DNA"/>
</dbReference>
<feature type="compositionally biased region" description="Low complexity" evidence="1">
    <location>
        <begin position="91"/>
        <end position="106"/>
    </location>
</feature>
<feature type="region of interest" description="Disordered" evidence="1">
    <location>
        <begin position="91"/>
        <end position="126"/>
    </location>
</feature>
<proteinExistence type="predicted"/>
<reference evidence="4" key="1">
    <citation type="submission" date="2016-10" db="EMBL/GenBank/DDBJ databases">
        <authorList>
            <person name="Varghese N."/>
            <person name="Submissions S."/>
        </authorList>
    </citation>
    <scope>NUCLEOTIDE SEQUENCE [LARGE SCALE GENOMIC DNA]</scope>
    <source>
        <strain evidence="4">CGMCC 4.7042</strain>
    </source>
</reference>
<keyword evidence="2" id="KW-1133">Transmembrane helix</keyword>
<name>A0A1G9MJR7_9ACTN</name>
<evidence type="ECO:0000256" key="2">
    <source>
        <dbReference type="SAM" id="Phobius"/>
    </source>
</evidence>
<organism evidence="3 4">
    <name type="scientific">Streptomyces wuyuanensis</name>
    <dbReference type="NCBI Taxonomy" id="1196353"/>
    <lineage>
        <taxon>Bacteria</taxon>
        <taxon>Bacillati</taxon>
        <taxon>Actinomycetota</taxon>
        <taxon>Actinomycetes</taxon>
        <taxon>Kitasatosporales</taxon>
        <taxon>Streptomycetaceae</taxon>
        <taxon>Streptomyces</taxon>
    </lineage>
</organism>
<dbReference type="PANTHER" id="PTHR42305:SF1">
    <property type="entry name" value="MEMBRANE PROTEIN RV1733C-RELATED"/>
    <property type="match status" value="1"/>
</dbReference>
<keyword evidence="2" id="KW-0812">Transmembrane</keyword>
<feature type="transmembrane region" description="Helical" evidence="2">
    <location>
        <begin position="41"/>
        <end position="62"/>
    </location>
</feature>
<keyword evidence="4" id="KW-1185">Reference proteome</keyword>
<keyword evidence="2" id="KW-0472">Membrane</keyword>
<accession>A0A1G9MJR7</accession>
<dbReference type="STRING" id="1196353.SAMN05444921_101136"/>
<dbReference type="InterPro" id="IPR039708">
    <property type="entry name" value="MT1774/Rv1733c-like"/>
</dbReference>
<sequence length="201" mass="22127">MNTGHPAGREEEGATVRVRRVRLWRWRRNALRHRYHAVEGWILLVLGVVGFIGAPLGGAVAWEAVLEGRAQQRTERHLTDAVLVEDPAPAATGSTRTRATARWTAPDGTTHTGRVPFGSHPERGGRVPVWTDKDGAMTSAPLGPAAARFDAAVAALAVTVSLGFLVLAVYQPVRRHGERRFTAQWGREWARVAHEWDRKNA</sequence>
<gene>
    <name evidence="3" type="ORF">SAMN05444921_101136</name>
</gene>
<dbReference type="Proteomes" id="UP000199063">
    <property type="component" value="Unassembled WGS sequence"/>
</dbReference>
<dbReference type="AlphaFoldDB" id="A0A1G9MJR7"/>
<dbReference type="PANTHER" id="PTHR42305">
    <property type="entry name" value="MEMBRANE PROTEIN RV1733C-RELATED"/>
    <property type="match status" value="1"/>
</dbReference>
<evidence type="ECO:0000313" key="4">
    <source>
        <dbReference type="Proteomes" id="UP000199063"/>
    </source>
</evidence>
<protein>
    <submittedName>
        <fullName evidence="3">Uncharacterized protein</fullName>
    </submittedName>
</protein>
<feature type="transmembrane region" description="Helical" evidence="2">
    <location>
        <begin position="151"/>
        <end position="170"/>
    </location>
</feature>